<dbReference type="EMBL" id="CP060202">
    <property type="protein sequence ID" value="QNH62203.1"/>
    <property type="molecule type" value="Genomic_DNA"/>
</dbReference>
<gene>
    <name evidence="1" type="ORF">H4317_19035</name>
</gene>
<dbReference type="InterPro" id="IPR036116">
    <property type="entry name" value="FN3_sf"/>
</dbReference>
<name>A0A7G7W760_9BACT</name>
<dbReference type="AlphaFoldDB" id="A0A7G7W760"/>
<accession>A0A7G7W760</accession>
<sequence length="322" mass="33866">MVAIDKRITRFVWYKAPLSLPLAVWKSNIRVVRVVNSVGSGFVSYDPTKSLNGLLTIQTGMVVELDAIGWENGGFTIDNGEAAPTGGVSDHGVLQGLGDDDHPQYFNAARLTQVLATANEANRNRANHTGRQDISTIEGLQAVLDGKAADMHLHTPLQVDGFTADQIGPGSPAGNLIAVMQWMLARDTGTPTPTQLTAPTGSQATALSTTSLNITASAVPNASSYKLLRSATSGGTFAQVGGALASPVYTDSGLSNATTYYYKWQTVGNGTTYLNSPLGVEFSGTTQTSTTTTALTDDTSNAATFTPESGSTREQWGFELLP</sequence>
<protein>
    <recommendedName>
        <fullName evidence="3">Fibronectin type-III domain-containing protein</fullName>
    </recommendedName>
</protein>
<dbReference type="RefSeq" id="WP_185888118.1">
    <property type="nucleotide sequence ID" value="NZ_CP060202.1"/>
</dbReference>
<evidence type="ECO:0008006" key="3">
    <source>
        <dbReference type="Google" id="ProtNLM"/>
    </source>
</evidence>
<proteinExistence type="predicted"/>
<dbReference type="InterPro" id="IPR013783">
    <property type="entry name" value="Ig-like_fold"/>
</dbReference>
<evidence type="ECO:0000313" key="1">
    <source>
        <dbReference type="EMBL" id="QNH62203.1"/>
    </source>
</evidence>
<organism evidence="1 2">
    <name type="scientific">Hymenobacter sediminicola</name>
    <dbReference type="NCBI Taxonomy" id="2761579"/>
    <lineage>
        <taxon>Bacteria</taxon>
        <taxon>Pseudomonadati</taxon>
        <taxon>Bacteroidota</taxon>
        <taxon>Cytophagia</taxon>
        <taxon>Cytophagales</taxon>
        <taxon>Hymenobacteraceae</taxon>
        <taxon>Hymenobacter</taxon>
    </lineage>
</organism>
<evidence type="ECO:0000313" key="2">
    <source>
        <dbReference type="Proteomes" id="UP000515489"/>
    </source>
</evidence>
<dbReference type="KEGG" id="hsk:H4317_19035"/>
<dbReference type="Proteomes" id="UP000515489">
    <property type="component" value="Chromosome"/>
</dbReference>
<dbReference type="Gene3D" id="2.60.40.10">
    <property type="entry name" value="Immunoglobulins"/>
    <property type="match status" value="1"/>
</dbReference>
<reference evidence="1 2" key="1">
    <citation type="submission" date="2020-08" db="EMBL/GenBank/DDBJ databases">
        <title>Hymenobacter sp. S2-20-2 genome sequencing.</title>
        <authorList>
            <person name="Jin L."/>
        </authorList>
    </citation>
    <scope>NUCLEOTIDE SEQUENCE [LARGE SCALE GENOMIC DNA]</scope>
    <source>
        <strain evidence="1 2">S2-20-2</strain>
    </source>
</reference>
<keyword evidence="2" id="KW-1185">Reference proteome</keyword>
<dbReference type="SUPFAM" id="SSF49265">
    <property type="entry name" value="Fibronectin type III"/>
    <property type="match status" value="1"/>
</dbReference>